<organism evidence="2 3">
    <name type="scientific">Paralimibaculum aggregatum</name>
    <dbReference type="NCBI Taxonomy" id="3036245"/>
    <lineage>
        <taxon>Bacteria</taxon>
        <taxon>Pseudomonadati</taxon>
        <taxon>Pseudomonadota</taxon>
        <taxon>Alphaproteobacteria</taxon>
        <taxon>Rhodobacterales</taxon>
        <taxon>Paracoccaceae</taxon>
        <taxon>Paralimibaculum</taxon>
    </lineage>
</organism>
<reference evidence="2 3" key="1">
    <citation type="submission" date="2023-04" db="EMBL/GenBank/DDBJ databases">
        <title>Marinoamorphus aggregata gen. nov., sp. Nov., isolate from tissue of brittle star Ophioplocus japonicus.</title>
        <authorList>
            <person name="Kawano K."/>
            <person name="Sawayama S."/>
            <person name="Nakagawa S."/>
        </authorList>
    </citation>
    <scope>NUCLEOTIDE SEQUENCE [LARGE SCALE GENOMIC DNA]</scope>
    <source>
        <strain evidence="2 3">NKW23</strain>
    </source>
</reference>
<dbReference type="Proteomes" id="UP001239909">
    <property type="component" value="Unassembled WGS sequence"/>
</dbReference>
<protein>
    <recommendedName>
        <fullName evidence="4">Secreted protein</fullName>
    </recommendedName>
</protein>
<keyword evidence="3" id="KW-1185">Reference proteome</keyword>
<gene>
    <name evidence="2" type="ORF">LNKW23_16020</name>
</gene>
<name>A0ABQ6LJM5_9RHOB</name>
<dbReference type="EMBL" id="BSYI01000010">
    <property type="protein sequence ID" value="GMG82389.1"/>
    <property type="molecule type" value="Genomic_DNA"/>
</dbReference>
<sequence length="174" mass="18387">MRLRAVWHLWLACVWGRSEVRPSSVPGTARPGSMREARATGGGLPVGRERKAGFGSGWPVRVMARMRVMGRHHPDIVVPVREGACWCVVGMIFACLSEMHGWGAEIGCLAPVSGERMGSPASILASGAERARPIAGIRNLLLQAHGEGAVAAVVVVGEASMASGALSDCRRRSP</sequence>
<evidence type="ECO:0008006" key="4">
    <source>
        <dbReference type="Google" id="ProtNLM"/>
    </source>
</evidence>
<feature type="region of interest" description="Disordered" evidence="1">
    <location>
        <begin position="21"/>
        <end position="46"/>
    </location>
</feature>
<evidence type="ECO:0000313" key="2">
    <source>
        <dbReference type="EMBL" id="GMG82389.1"/>
    </source>
</evidence>
<comment type="caution">
    <text evidence="2">The sequence shown here is derived from an EMBL/GenBank/DDBJ whole genome shotgun (WGS) entry which is preliminary data.</text>
</comment>
<evidence type="ECO:0000256" key="1">
    <source>
        <dbReference type="SAM" id="MobiDB-lite"/>
    </source>
</evidence>
<proteinExistence type="predicted"/>
<accession>A0ABQ6LJM5</accession>
<evidence type="ECO:0000313" key="3">
    <source>
        <dbReference type="Proteomes" id="UP001239909"/>
    </source>
</evidence>